<protein>
    <submittedName>
        <fullName evidence="1">GMC oxidoreductase</fullName>
    </submittedName>
</protein>
<dbReference type="Proteomes" id="UP001497700">
    <property type="component" value="Unassembled WGS sequence"/>
</dbReference>
<organism evidence="1 2">
    <name type="scientific">Hypoxylon rubiginosum</name>
    <dbReference type="NCBI Taxonomy" id="110542"/>
    <lineage>
        <taxon>Eukaryota</taxon>
        <taxon>Fungi</taxon>
        <taxon>Dikarya</taxon>
        <taxon>Ascomycota</taxon>
        <taxon>Pezizomycotina</taxon>
        <taxon>Sordariomycetes</taxon>
        <taxon>Xylariomycetidae</taxon>
        <taxon>Xylariales</taxon>
        <taxon>Hypoxylaceae</taxon>
        <taxon>Hypoxylon</taxon>
    </lineage>
</organism>
<sequence>MAIQLLTLGLFLVAGAVAETAATYDYIVVGSGPGGAPLAANLAKAGYPTLLLEAGDDLGNNKNYSEMANFNLAANDDKSRWDFFVKHSSDEERESKYEHMTWRKPDGSFYVGLEPPEGSEQLGIYYPRSATLGGCAMHNGGVCALPSDDDWDAIAESTGDKSWLAKNMRQYFERIETAHYVPPGTPGHGYSGYVNVTISDPTFMQQTSDIQEIASGIIKTVGGDVTRDINSLDADRDQQTGVFGLAGHADPNGHRTGSNTYVRATLDDPAKYPLTVQLQSLVTKVLFSKNAKTPTAIGVEVLRGQSLYKADPRYNGAKGEVVKIFANKEVIVSGGTFNTPQILKLSGIGPAKELKKFDIPVVKDLPGVGERLADNYEGGLLALASKPLNGSSGPFAVQLKTPTARKNRNIYGWCKSFSFEGFWPGFPTEYGPSQYECAFVHMNPRSQAGYVHLRSDDPQEPPEINFEFFKHGGDEDLTEMLDAAKTFRKAITSAGEPIGPFNEKHPCPGVKQNCTDAAQKEFLKLQTYSHHAASTCGIGPAHDKLAVLDSKFRVHGVKNLRVVDASAFPAVPGAFPVCPVFMLAEKATDDILRDAKSASSSA</sequence>
<proteinExistence type="predicted"/>
<name>A0ACB9YTA6_9PEZI</name>
<evidence type="ECO:0000313" key="1">
    <source>
        <dbReference type="EMBL" id="KAI4862426.1"/>
    </source>
</evidence>
<dbReference type="EMBL" id="MU393526">
    <property type="protein sequence ID" value="KAI4862426.1"/>
    <property type="molecule type" value="Genomic_DNA"/>
</dbReference>
<evidence type="ECO:0000313" key="2">
    <source>
        <dbReference type="Proteomes" id="UP001497700"/>
    </source>
</evidence>
<comment type="caution">
    <text evidence="1">The sequence shown here is derived from an EMBL/GenBank/DDBJ whole genome shotgun (WGS) entry which is preliminary data.</text>
</comment>
<reference evidence="1 2" key="1">
    <citation type="journal article" date="2022" name="New Phytol.">
        <title>Ecological generalism drives hyperdiversity of secondary metabolite gene clusters in xylarialean endophytes.</title>
        <authorList>
            <person name="Franco M.E.E."/>
            <person name="Wisecaver J.H."/>
            <person name="Arnold A.E."/>
            <person name="Ju Y.M."/>
            <person name="Slot J.C."/>
            <person name="Ahrendt S."/>
            <person name="Moore L.P."/>
            <person name="Eastman K.E."/>
            <person name="Scott K."/>
            <person name="Konkel Z."/>
            <person name="Mondo S.J."/>
            <person name="Kuo A."/>
            <person name="Hayes R.D."/>
            <person name="Haridas S."/>
            <person name="Andreopoulos B."/>
            <person name="Riley R."/>
            <person name="LaButti K."/>
            <person name="Pangilinan J."/>
            <person name="Lipzen A."/>
            <person name="Amirebrahimi M."/>
            <person name="Yan J."/>
            <person name="Adam C."/>
            <person name="Keymanesh K."/>
            <person name="Ng V."/>
            <person name="Louie K."/>
            <person name="Northen T."/>
            <person name="Drula E."/>
            <person name="Henrissat B."/>
            <person name="Hsieh H.M."/>
            <person name="Youens-Clark K."/>
            <person name="Lutzoni F."/>
            <person name="Miadlikowska J."/>
            <person name="Eastwood D.C."/>
            <person name="Hamelin R.C."/>
            <person name="Grigoriev I.V."/>
            <person name="U'Ren J.M."/>
        </authorList>
    </citation>
    <scope>NUCLEOTIDE SEQUENCE [LARGE SCALE GENOMIC DNA]</scope>
    <source>
        <strain evidence="1 2">CBS 119005</strain>
    </source>
</reference>
<gene>
    <name evidence="1" type="ORF">F4820DRAFT_430611</name>
</gene>
<keyword evidence="2" id="KW-1185">Reference proteome</keyword>
<accession>A0ACB9YTA6</accession>